<dbReference type="Pfam" id="PF22980">
    <property type="entry name" value="Myb_DNA-bind_8"/>
    <property type="match status" value="1"/>
</dbReference>
<keyword evidence="4" id="KW-1185">Reference proteome</keyword>
<evidence type="ECO:0000313" key="4">
    <source>
        <dbReference type="Proteomes" id="UP000053095"/>
    </source>
</evidence>
<dbReference type="InterPro" id="IPR054505">
    <property type="entry name" value="Myb_DNA-bind_8"/>
</dbReference>
<sequence>MAPRANITDDQNIVFLLSCLRNSQGPSQINFTKVAEECNIISVGAASKRLSRLSIKYQHGVPSDDATANNGEEGGPNEIDESPSKKTPNKANRSGKGIVKSGKDEKTTITAPRAAGVGKKRSPAKPKATATGLAGGTTTSTFTTVATVDGVELKMGNVGDDEGETAEFVPSFFDEQMDRGVGAEHGNDTE</sequence>
<proteinExistence type="predicted"/>
<organism evidence="3 4">
    <name type="scientific">Talaromyces pinophilus</name>
    <name type="common">Penicillium pinophilum</name>
    <dbReference type="NCBI Taxonomy" id="128442"/>
    <lineage>
        <taxon>Eukaryota</taxon>
        <taxon>Fungi</taxon>
        <taxon>Dikarya</taxon>
        <taxon>Ascomycota</taxon>
        <taxon>Pezizomycotina</taxon>
        <taxon>Eurotiomycetes</taxon>
        <taxon>Eurotiomycetidae</taxon>
        <taxon>Eurotiales</taxon>
        <taxon>Trichocomaceae</taxon>
        <taxon>Talaromyces</taxon>
        <taxon>Talaromyces sect. Talaromyces</taxon>
    </lineage>
</organism>
<evidence type="ECO:0000259" key="2">
    <source>
        <dbReference type="Pfam" id="PF22980"/>
    </source>
</evidence>
<accession>A0A478EDB6</accession>
<evidence type="ECO:0000313" key="3">
    <source>
        <dbReference type="EMBL" id="GAM43014.1"/>
    </source>
</evidence>
<feature type="compositionally biased region" description="Low complexity" evidence="1">
    <location>
        <begin position="128"/>
        <end position="138"/>
    </location>
</feature>
<evidence type="ECO:0000256" key="1">
    <source>
        <dbReference type="SAM" id="MobiDB-lite"/>
    </source>
</evidence>
<dbReference type="AlphaFoldDB" id="A0A478EDB6"/>
<reference evidence="4" key="1">
    <citation type="journal article" date="2015" name="Genome Announc.">
        <title>Draft genome sequence of Talaromyces cellulolyticus strain Y-94, a source of lignocellulosic biomass-degrading enzymes.</title>
        <authorList>
            <person name="Fujii T."/>
            <person name="Koike H."/>
            <person name="Sawayama S."/>
            <person name="Yano S."/>
            <person name="Inoue H."/>
        </authorList>
    </citation>
    <scope>NUCLEOTIDE SEQUENCE [LARGE SCALE GENOMIC DNA]</scope>
    <source>
        <strain evidence="4">Y-94</strain>
    </source>
</reference>
<feature type="domain" description="Myb-like DNA-binding" evidence="2">
    <location>
        <begin position="9"/>
        <end position="56"/>
    </location>
</feature>
<name>A0A478EDB6_TALPI</name>
<dbReference type="Proteomes" id="UP000053095">
    <property type="component" value="Unassembled WGS sequence"/>
</dbReference>
<feature type="region of interest" description="Disordered" evidence="1">
    <location>
        <begin position="60"/>
        <end position="138"/>
    </location>
</feature>
<dbReference type="EMBL" id="DF933840">
    <property type="protein sequence ID" value="GAM43014.1"/>
    <property type="molecule type" value="Genomic_DNA"/>
</dbReference>
<gene>
    <name evidence="3" type="ORF">TCE0_044r17489</name>
</gene>
<protein>
    <recommendedName>
        <fullName evidence="2">Myb-like DNA-binding domain-containing protein</fullName>
    </recommendedName>
</protein>